<accession>A0A3D8TSU1</accession>
<dbReference type="PANTHER" id="PTHR43736">
    <property type="entry name" value="ADP-RIBOSE PYROPHOSPHATASE"/>
    <property type="match status" value="1"/>
</dbReference>
<dbReference type="EMBL" id="LARY01000001">
    <property type="protein sequence ID" value="RDX02058.1"/>
    <property type="molecule type" value="Genomic_DNA"/>
</dbReference>
<dbReference type="InterPro" id="IPR000086">
    <property type="entry name" value="NUDIX_hydrolase_dom"/>
</dbReference>
<protein>
    <submittedName>
        <fullName evidence="3">ADP-ribose pyrophosphatase</fullName>
    </submittedName>
</protein>
<reference evidence="4" key="1">
    <citation type="submission" date="2015-04" db="EMBL/GenBank/DDBJ databases">
        <authorList>
            <person name="Schardt J."/>
            <person name="Mueller-Herbst S."/>
            <person name="Scherer S."/>
            <person name="Huptas C."/>
        </authorList>
    </citation>
    <scope>NUCLEOTIDE SEQUENCE [LARGE SCALE GENOMIC DNA]</scope>
    <source>
        <strain evidence="4">Kiel-L1</strain>
    </source>
</reference>
<dbReference type="Gene3D" id="3.90.79.10">
    <property type="entry name" value="Nucleoside Triphosphate Pyrophosphohydrolase"/>
    <property type="match status" value="1"/>
</dbReference>
<evidence type="ECO:0000313" key="3">
    <source>
        <dbReference type="EMBL" id="RDX02058.1"/>
    </source>
</evidence>
<dbReference type="CDD" id="cd18873">
    <property type="entry name" value="NUDIX_NadM_like"/>
    <property type="match status" value="1"/>
</dbReference>
<proteinExistence type="inferred from homology"/>
<name>A0A3D8TSU1_9LIST</name>
<dbReference type="PANTHER" id="PTHR43736:SF1">
    <property type="entry name" value="DIHYDRONEOPTERIN TRIPHOSPHATE DIPHOSPHATASE"/>
    <property type="match status" value="1"/>
</dbReference>
<dbReference type="Pfam" id="PF00293">
    <property type="entry name" value="NUDIX"/>
    <property type="match status" value="1"/>
</dbReference>
<organism evidence="3 4">
    <name type="scientific">Listeria kieliensis</name>
    <dbReference type="NCBI Taxonomy" id="1621700"/>
    <lineage>
        <taxon>Bacteria</taxon>
        <taxon>Bacillati</taxon>
        <taxon>Bacillota</taxon>
        <taxon>Bacilli</taxon>
        <taxon>Bacillales</taxon>
        <taxon>Listeriaceae</taxon>
        <taxon>Listeria</taxon>
    </lineage>
</organism>
<evidence type="ECO:0000259" key="2">
    <source>
        <dbReference type="PROSITE" id="PS51462"/>
    </source>
</evidence>
<dbReference type="Proteomes" id="UP000257055">
    <property type="component" value="Unassembled WGS sequence"/>
</dbReference>
<evidence type="ECO:0000256" key="1">
    <source>
        <dbReference type="ARBA" id="ARBA00005582"/>
    </source>
</evidence>
<dbReference type="AlphaFoldDB" id="A0A3D8TSU1"/>
<dbReference type="SUPFAM" id="SSF55811">
    <property type="entry name" value="Nudix"/>
    <property type="match status" value="1"/>
</dbReference>
<gene>
    <name evidence="3" type="ORF">UR08_00495</name>
</gene>
<dbReference type="RefSeq" id="WP_115751719.1">
    <property type="nucleotide sequence ID" value="NZ_LARY01000001.1"/>
</dbReference>
<comment type="similarity">
    <text evidence="1">Belongs to the Nudix hydrolase family.</text>
</comment>
<dbReference type="InterPro" id="IPR015797">
    <property type="entry name" value="NUDIX_hydrolase-like_dom_sf"/>
</dbReference>
<sequence>MGEEFVNNEEALNAYKASAFRTPDGYTSDILLFAMKEKKLHVLLIQRRKTNAEGEPNVEGGKWAIPGGFVNPDEDAYQAGVRELEEETGLTDIPLTAFGVYDKPGRDPRGWIISRAHYAFVPLEALLERVAGDDAVQVDLIPVSQAFDLPLAFDHKTILSDAMGKITRELLLSTKMSDFLPEFFTAKELYEAIASAAYREALPPFDVFESYIVLLPFIERNEAGLYFFNQAVSAHSIFF</sequence>
<feature type="domain" description="Nudix hydrolase" evidence="2">
    <location>
        <begin position="25"/>
        <end position="163"/>
    </location>
</feature>
<dbReference type="PROSITE" id="PS51462">
    <property type="entry name" value="NUDIX"/>
    <property type="match status" value="1"/>
</dbReference>
<comment type="caution">
    <text evidence="3">The sequence shown here is derived from an EMBL/GenBank/DDBJ whole genome shotgun (WGS) entry which is preliminary data.</text>
</comment>
<keyword evidence="4" id="KW-1185">Reference proteome</keyword>
<evidence type="ECO:0000313" key="4">
    <source>
        <dbReference type="Proteomes" id="UP000257055"/>
    </source>
</evidence>